<feature type="domain" description="S-adenosyl-l-methionine hydroxide adenosyltransferase C-terminal" evidence="4">
    <location>
        <begin position="180"/>
        <end position="272"/>
    </location>
</feature>
<evidence type="ECO:0000256" key="2">
    <source>
        <dbReference type="ARBA" id="ARBA00024035"/>
    </source>
</evidence>
<reference evidence="6" key="1">
    <citation type="submission" date="2016-10" db="EMBL/GenBank/DDBJ databases">
        <title>Frankia sp. NRRL B-16386 Genome sequencing.</title>
        <authorList>
            <person name="Ghodhbane-Gtari F."/>
            <person name="Swanson E."/>
            <person name="Gueddou A."/>
            <person name="Hezbri K."/>
            <person name="Ktari K."/>
            <person name="Nouioui I."/>
            <person name="Morris K."/>
            <person name="Simpson S."/>
            <person name="Abebe-Akele F."/>
            <person name="Thomas K."/>
            <person name="Gtari M."/>
            <person name="Tisa L.S."/>
        </authorList>
    </citation>
    <scope>NUCLEOTIDE SEQUENCE [LARGE SCALE GENOMIC DNA]</scope>
    <source>
        <strain evidence="6">NRRL B-16386</strain>
    </source>
</reference>
<dbReference type="SUPFAM" id="SSF102522">
    <property type="entry name" value="Bacterial fluorinating enzyme, N-terminal domain"/>
    <property type="match status" value="1"/>
</dbReference>
<sequence length="285" mass="28918">MGPVPHVSFLTDYGLADGFVAACHGVLLRRGVSALDITHLIDPGDVRRGAAVLAQTVRYLPVSVHLAVVDPGVGTSRRGVVLVTPGGMLVGPDNGLLTPAAAVLGGVTESVALAARPGVPATFHGRDVFAPAAAELAIGTPPAALGQPVDPAAIVRLPPVLARVSQPEARADRAATELEAEVVLVDRFGNVQLAATGDLLADVGLVPGQRAEVRGVTAREGTPLVLPVGVTFGSVEPGELVLYVDSAGMAAFAVRDGDAASRLGLAPGDVVTLCPRRARPDRAPV</sequence>
<dbReference type="InterPro" id="IPR046470">
    <property type="entry name" value="SAM_HAT_C"/>
</dbReference>
<evidence type="ECO:0000256" key="1">
    <source>
        <dbReference type="ARBA" id="ARBA00022691"/>
    </source>
</evidence>
<dbReference type="Pfam" id="PF01887">
    <property type="entry name" value="SAM_HAT_N"/>
    <property type="match status" value="1"/>
</dbReference>
<dbReference type="InterPro" id="IPR023228">
    <property type="entry name" value="SAM_OH_AdoTrfase_N_sf"/>
</dbReference>
<dbReference type="PIRSF" id="PIRSF006779">
    <property type="entry name" value="UCP006779"/>
    <property type="match status" value="1"/>
</dbReference>
<dbReference type="STRING" id="1834516.BL253_07190"/>
<keyword evidence="1" id="KW-0949">S-adenosyl-L-methionine</keyword>
<dbReference type="Pfam" id="PF20257">
    <property type="entry name" value="SAM_HAT_C"/>
    <property type="match status" value="1"/>
</dbReference>
<dbReference type="AlphaFoldDB" id="A0A1V2IGI5"/>
<dbReference type="SUPFAM" id="SSF101852">
    <property type="entry name" value="Bacterial fluorinating enzyme, C-terminal domain"/>
    <property type="match status" value="1"/>
</dbReference>
<dbReference type="InterPro" id="IPR046469">
    <property type="entry name" value="SAM_HAT_N"/>
</dbReference>
<evidence type="ECO:0008006" key="7">
    <source>
        <dbReference type="Google" id="ProtNLM"/>
    </source>
</evidence>
<dbReference type="Proteomes" id="UP000188929">
    <property type="component" value="Unassembled WGS sequence"/>
</dbReference>
<comment type="similarity">
    <text evidence="2">Belongs to the SAM hydrolase / SAM-dependent halogenase family.</text>
</comment>
<organism evidence="5 6">
    <name type="scientific">Pseudofrankia asymbiotica</name>
    <dbReference type="NCBI Taxonomy" id="1834516"/>
    <lineage>
        <taxon>Bacteria</taxon>
        <taxon>Bacillati</taxon>
        <taxon>Actinomycetota</taxon>
        <taxon>Actinomycetes</taxon>
        <taxon>Frankiales</taxon>
        <taxon>Frankiaceae</taxon>
        <taxon>Pseudofrankia</taxon>
    </lineage>
</organism>
<evidence type="ECO:0000259" key="4">
    <source>
        <dbReference type="Pfam" id="PF20257"/>
    </source>
</evidence>
<dbReference type="RefSeq" id="WP_076814975.1">
    <property type="nucleotide sequence ID" value="NZ_MOMC01000014.1"/>
</dbReference>
<dbReference type="OrthoDB" id="9792195at2"/>
<dbReference type="Gene3D" id="3.40.50.10790">
    <property type="entry name" value="S-adenosyl-l-methionine hydroxide adenosyltransferase, N-terminal"/>
    <property type="match status" value="1"/>
</dbReference>
<evidence type="ECO:0000313" key="6">
    <source>
        <dbReference type="Proteomes" id="UP000188929"/>
    </source>
</evidence>
<feature type="domain" description="S-adenosyl-l-methionine hydroxide adenosyltransferase N-terminal" evidence="3">
    <location>
        <begin position="7"/>
        <end position="146"/>
    </location>
</feature>
<dbReference type="PANTHER" id="PTHR35092:SF1">
    <property type="entry name" value="CHLORINASE MJ1651"/>
    <property type="match status" value="1"/>
</dbReference>
<dbReference type="EMBL" id="MOMC01000014">
    <property type="protein sequence ID" value="ONH32019.1"/>
    <property type="molecule type" value="Genomic_DNA"/>
</dbReference>
<proteinExistence type="inferred from homology"/>
<name>A0A1V2IGI5_9ACTN</name>
<gene>
    <name evidence="5" type="ORF">BL253_07190</name>
</gene>
<comment type="caution">
    <text evidence="5">The sequence shown here is derived from an EMBL/GenBank/DDBJ whole genome shotgun (WGS) entry which is preliminary data.</text>
</comment>
<evidence type="ECO:0000259" key="3">
    <source>
        <dbReference type="Pfam" id="PF01887"/>
    </source>
</evidence>
<dbReference type="Gene3D" id="2.40.30.90">
    <property type="entry name" value="Bacterial fluorinating enzyme like"/>
    <property type="match status" value="1"/>
</dbReference>
<dbReference type="InterPro" id="IPR002747">
    <property type="entry name" value="SAM_OH_AdoTrfase"/>
</dbReference>
<evidence type="ECO:0000313" key="5">
    <source>
        <dbReference type="EMBL" id="ONH32019.1"/>
    </source>
</evidence>
<accession>A0A1V2IGI5</accession>
<dbReference type="InterPro" id="IPR023227">
    <property type="entry name" value="SAM_OH_AdoTrfase_C_sf"/>
</dbReference>
<dbReference type="PANTHER" id="PTHR35092">
    <property type="entry name" value="CHLORINASE MJ1651"/>
    <property type="match status" value="1"/>
</dbReference>
<protein>
    <recommendedName>
        <fullName evidence="7">SAM-dependent chlorinase/fluorinase</fullName>
    </recommendedName>
</protein>
<keyword evidence="6" id="KW-1185">Reference proteome</keyword>